<dbReference type="Proteomes" id="UP001375539">
    <property type="component" value="Unassembled WGS sequence"/>
</dbReference>
<comment type="caution">
    <text evidence="1">The sequence shown here is derived from an EMBL/GenBank/DDBJ whole genome shotgun (WGS) entry which is preliminary data.</text>
</comment>
<proteinExistence type="predicted"/>
<keyword evidence="2" id="KW-1185">Reference proteome</keyword>
<accession>A0ACC6QQA3</accession>
<sequence length="199" mass="22177">MAALDEAHRSAPTYAAEEARAQAFGARALNEFRNEHHYTTDDDQKNHFYAVDLANAEGLYGGHSVDKHVGKTDEQLAQRLRDQQVVRPDGSVRPEAASSYKDLASAQRLTQETLDDMGNAEKIERWLDRLERQPAANERSTLTLDKSFTDITGRTVTRADYDRDGLQAGGSDTRGVNVVLRYKRGLEPPFIVLTSMPTA</sequence>
<protein>
    <submittedName>
        <fullName evidence="1">RNase A-like domain-containing protein</fullName>
    </submittedName>
</protein>
<organism evidence="1 2">
    <name type="scientific">Streptomyces pratisoli</name>
    <dbReference type="NCBI Taxonomy" id="3139917"/>
    <lineage>
        <taxon>Bacteria</taxon>
        <taxon>Bacillati</taxon>
        <taxon>Actinomycetota</taxon>
        <taxon>Actinomycetes</taxon>
        <taxon>Kitasatosporales</taxon>
        <taxon>Streptomycetaceae</taxon>
        <taxon>Streptomyces</taxon>
    </lineage>
</organism>
<reference evidence="1" key="1">
    <citation type="submission" date="2024-03" db="EMBL/GenBank/DDBJ databases">
        <title>Novel Streptomyces species of biotechnological and ecological value are a feature of Machair soil.</title>
        <authorList>
            <person name="Prole J.R."/>
            <person name="Goodfellow M."/>
            <person name="Allenby N."/>
            <person name="Ward A.C."/>
        </authorList>
    </citation>
    <scope>NUCLEOTIDE SEQUENCE</scope>
    <source>
        <strain evidence="1">MS1.AVA.4</strain>
    </source>
</reference>
<dbReference type="EMBL" id="JBBKAI010000002">
    <property type="protein sequence ID" value="MEJ8660456.1"/>
    <property type="molecule type" value="Genomic_DNA"/>
</dbReference>
<name>A0ACC6QQA3_9ACTN</name>
<gene>
    <name evidence="1" type="ORF">WKI58_28735</name>
</gene>
<evidence type="ECO:0000313" key="2">
    <source>
        <dbReference type="Proteomes" id="UP001375539"/>
    </source>
</evidence>
<evidence type="ECO:0000313" key="1">
    <source>
        <dbReference type="EMBL" id="MEJ8660456.1"/>
    </source>
</evidence>